<feature type="domain" description="BIG2" evidence="5">
    <location>
        <begin position="392"/>
        <end position="469"/>
    </location>
</feature>
<dbReference type="GO" id="GO:0035591">
    <property type="term" value="F:signaling adaptor activity"/>
    <property type="evidence" value="ECO:0007669"/>
    <property type="project" value="TreeGrafter"/>
</dbReference>
<feature type="domain" description="BIG2" evidence="5">
    <location>
        <begin position="561"/>
        <end position="637"/>
    </location>
</feature>
<dbReference type="PANTHER" id="PTHR47566:SF1">
    <property type="entry name" value="PROTEIN NUD1"/>
    <property type="match status" value="1"/>
</dbReference>
<evidence type="ECO:0000313" key="6">
    <source>
        <dbReference type="EMBL" id="AGS51992.1"/>
    </source>
</evidence>
<keyword evidence="1" id="KW-0433">Leucine-rich repeat</keyword>
<dbReference type="PANTHER" id="PTHR47566">
    <property type="match status" value="1"/>
</dbReference>
<dbReference type="InterPro" id="IPR001611">
    <property type="entry name" value="Leu-rich_rpt"/>
</dbReference>
<dbReference type="SUPFAM" id="SSF52058">
    <property type="entry name" value="L domain-like"/>
    <property type="match status" value="1"/>
</dbReference>
<dbReference type="Pfam" id="PF22359">
    <property type="entry name" value="Big-like"/>
    <property type="match status" value="1"/>
</dbReference>
<proteinExistence type="predicted"/>
<feature type="signal peptide" evidence="4">
    <location>
        <begin position="1"/>
        <end position="36"/>
    </location>
</feature>
<dbReference type="Gene3D" id="2.60.40.1080">
    <property type="match status" value="3"/>
</dbReference>
<feature type="region of interest" description="Disordered" evidence="3">
    <location>
        <begin position="356"/>
        <end position="390"/>
    </location>
</feature>
<feature type="compositionally biased region" description="Low complexity" evidence="3">
    <location>
        <begin position="362"/>
        <end position="374"/>
    </location>
</feature>
<dbReference type="Pfam" id="PF18998">
    <property type="entry name" value="Flg_new_2"/>
    <property type="match status" value="1"/>
</dbReference>
<keyword evidence="2" id="KW-0677">Repeat</keyword>
<dbReference type="Pfam" id="PF02368">
    <property type="entry name" value="Big_2"/>
    <property type="match status" value="2"/>
</dbReference>
<sequence length="641" mass="66785">MNTPTEKAQPGITTKALSLLLALAFILSAAPFAALAYDGAEETPDPYAQEDQPDDVAPADYAATEIYATTADYGEYNAGDVAVINAIIDNNGLDWERWESGATPPTGWNGVAWSSDASDKRIMYLNVWSENLNSTLDVSGLTALTLLDCDSNNLTSLDLSGQTALEKLYCANNNLTSLNLTGLTALTLLDCDSNNLTSLDLSQQTALTLLSCSNNNLTSLNITGLTALTYLDCSNNNLTSLNLTGLTALTTLRCSSNNLTALDLSQQPGLTTLYLHNNPISHLKLHGGYELTVAKNPADGGEVVLGVFDYSAKTATLIARPYTGVNFSRWEHTGFTAEPIANGGALSFTLPPNPVTVTANFSGSGQPTPEQPGQPGNPGDPGNPSQPTQPVAVTGVLIPQTTVYVVKGKTVTLNAAVQPATAANKAVSWSSANTKIATVTNTGKIKGVKVGTTKLSVTSAADSSKTATVTVKVVAAAKPVTKFTISPSKDFALEVDATRRITVKVAGQATGVIPTFKSNRPAVATVDSAGVVTAKGNGSAVITVKVGNKTQKVTVKVGTVAASRVSLNKTRATVNRNRTITLVATVLPANANPATVSWSSNNTKVATVNARGVVRGRAKGTATITVTTWNGRTAKCRITVR</sequence>
<organism evidence="6">
    <name type="scientific">uncultured bacterium contig00006</name>
    <dbReference type="NCBI Taxonomy" id="1181498"/>
    <lineage>
        <taxon>Bacteria</taxon>
        <taxon>environmental samples</taxon>
    </lineage>
</organism>
<protein>
    <submittedName>
        <fullName evidence="6">Internalin-related protein</fullName>
    </submittedName>
</protein>
<accession>A0A806JZ75</accession>
<dbReference type="SUPFAM" id="SSF49373">
    <property type="entry name" value="Invasin/intimin cell-adhesion fragments"/>
    <property type="match status" value="3"/>
</dbReference>
<evidence type="ECO:0000256" key="2">
    <source>
        <dbReference type="ARBA" id="ARBA00022737"/>
    </source>
</evidence>
<evidence type="ECO:0000259" key="5">
    <source>
        <dbReference type="SMART" id="SM00635"/>
    </source>
</evidence>
<keyword evidence="4" id="KW-0732">Signal</keyword>
<feature type="chain" id="PRO_5032714462" evidence="4">
    <location>
        <begin position="37"/>
        <end position="641"/>
    </location>
</feature>
<evidence type="ECO:0000256" key="4">
    <source>
        <dbReference type="SAM" id="SignalP"/>
    </source>
</evidence>
<dbReference type="Gene3D" id="3.80.10.10">
    <property type="entry name" value="Ribonuclease Inhibitor"/>
    <property type="match status" value="1"/>
</dbReference>
<reference evidence="6" key="1">
    <citation type="submission" date="2012-03" db="EMBL/GenBank/DDBJ databases">
        <title>Functional metagenomics reveals considerable lignocellulase gene clusters in the gut microbiome of a wood-feeding higher termite.</title>
        <authorList>
            <person name="Liu N."/>
        </authorList>
    </citation>
    <scope>NUCLEOTIDE SEQUENCE</scope>
</reference>
<dbReference type="EMBL" id="JQ844179">
    <property type="protein sequence ID" value="AGS51992.1"/>
    <property type="molecule type" value="Genomic_DNA"/>
</dbReference>
<name>A0A806JZ75_9BACT</name>
<dbReference type="InterPro" id="IPR044060">
    <property type="entry name" value="Bacterial_rp_domain"/>
</dbReference>
<dbReference type="InterPro" id="IPR052574">
    <property type="entry name" value="CDIRP"/>
</dbReference>
<dbReference type="PROSITE" id="PS51450">
    <property type="entry name" value="LRR"/>
    <property type="match status" value="1"/>
</dbReference>
<dbReference type="InterPro" id="IPR008964">
    <property type="entry name" value="Invasin/intimin_cell_adhesion"/>
</dbReference>
<dbReference type="InterPro" id="IPR032675">
    <property type="entry name" value="LRR_dom_sf"/>
</dbReference>
<dbReference type="AlphaFoldDB" id="A0A806JZ75"/>
<evidence type="ECO:0000256" key="1">
    <source>
        <dbReference type="ARBA" id="ARBA00022614"/>
    </source>
</evidence>
<dbReference type="InterPro" id="IPR054604">
    <property type="entry name" value="SbsC_Big-like"/>
</dbReference>
<feature type="domain" description="BIG2" evidence="5">
    <location>
        <begin position="479"/>
        <end position="556"/>
    </location>
</feature>
<dbReference type="SMART" id="SM00635">
    <property type="entry name" value="BID_2"/>
    <property type="match status" value="3"/>
</dbReference>
<dbReference type="InterPro" id="IPR003343">
    <property type="entry name" value="Big_2"/>
</dbReference>
<evidence type="ECO:0000256" key="3">
    <source>
        <dbReference type="SAM" id="MobiDB-lite"/>
    </source>
</evidence>